<feature type="binding site" evidence="5">
    <location>
        <begin position="12"/>
        <end position="17"/>
    </location>
    <ligand>
        <name>NAD(+)</name>
        <dbReference type="ChEBI" id="CHEBI:57540"/>
    </ligand>
</feature>
<dbReference type="InterPro" id="IPR036291">
    <property type="entry name" value="NAD(P)-bd_dom_sf"/>
</dbReference>
<comment type="similarity">
    <text evidence="1">Belongs to the LDH/MDH superfamily. LDH family.</text>
</comment>
<accession>A0ABW4DC14</accession>
<evidence type="ECO:0000313" key="8">
    <source>
        <dbReference type="EMBL" id="MFD1461209.1"/>
    </source>
</evidence>
<dbReference type="InterPro" id="IPR011275">
    <property type="entry name" value="Malate_DH_type3"/>
</dbReference>
<dbReference type="HAMAP" id="MF_00487">
    <property type="entry name" value="Malate_dehydrog_3"/>
    <property type="match status" value="1"/>
</dbReference>
<proteinExistence type="inferred from homology"/>
<dbReference type="CDD" id="cd01339">
    <property type="entry name" value="LDH-like_MDH"/>
    <property type="match status" value="1"/>
</dbReference>
<evidence type="ECO:0000256" key="2">
    <source>
        <dbReference type="ARBA" id="ARBA00022532"/>
    </source>
</evidence>
<dbReference type="PIRSF" id="PIRSF000102">
    <property type="entry name" value="Lac_mal_DH"/>
    <property type="match status" value="1"/>
</dbReference>
<evidence type="ECO:0000256" key="3">
    <source>
        <dbReference type="ARBA" id="ARBA00023002"/>
    </source>
</evidence>
<dbReference type="InterPro" id="IPR022383">
    <property type="entry name" value="Lactate/malate_DH_C"/>
</dbReference>
<feature type="binding site" evidence="5">
    <location>
        <position position="87"/>
    </location>
    <ligand>
        <name>substrate</name>
    </ligand>
</feature>
<dbReference type="NCBIfam" id="NF004863">
    <property type="entry name" value="PRK06223.1"/>
    <property type="match status" value="1"/>
</dbReference>
<comment type="catalytic activity">
    <reaction evidence="5">
        <text>(S)-malate + NAD(+) = oxaloacetate + NADH + H(+)</text>
        <dbReference type="Rhea" id="RHEA:21432"/>
        <dbReference type="ChEBI" id="CHEBI:15378"/>
        <dbReference type="ChEBI" id="CHEBI:15589"/>
        <dbReference type="ChEBI" id="CHEBI:16452"/>
        <dbReference type="ChEBI" id="CHEBI:57540"/>
        <dbReference type="ChEBI" id="CHEBI:57945"/>
        <dbReference type="EC" id="1.1.1.37"/>
    </reaction>
</comment>
<feature type="binding site" evidence="5">
    <location>
        <position position="125"/>
    </location>
    <ligand>
        <name>substrate</name>
    </ligand>
</feature>
<dbReference type="Pfam" id="PF00056">
    <property type="entry name" value="Ldh_1_N"/>
    <property type="match status" value="1"/>
</dbReference>
<evidence type="ECO:0000313" key="9">
    <source>
        <dbReference type="Proteomes" id="UP001597340"/>
    </source>
</evidence>
<evidence type="ECO:0000256" key="5">
    <source>
        <dbReference type="HAMAP-Rule" id="MF_00487"/>
    </source>
</evidence>
<dbReference type="Gene3D" id="3.40.50.720">
    <property type="entry name" value="NAD(P)-binding Rossmann-like Domain"/>
    <property type="match status" value="1"/>
</dbReference>
<feature type="binding site" evidence="5">
    <location>
        <position position="36"/>
    </location>
    <ligand>
        <name>NAD(+)</name>
        <dbReference type="ChEBI" id="CHEBI:57540"/>
    </ligand>
</feature>
<dbReference type="PANTHER" id="PTHR43128">
    <property type="entry name" value="L-2-HYDROXYCARBOXYLATE DEHYDROGENASE (NAD(P)(+))"/>
    <property type="match status" value="1"/>
</dbReference>
<dbReference type="RefSeq" id="WP_229526139.1">
    <property type="nucleotide sequence ID" value="NZ_JAFFQR010000112.1"/>
</dbReference>
<feature type="binding site" evidence="5">
    <location>
        <begin position="123"/>
        <end position="125"/>
    </location>
    <ligand>
        <name>NAD(+)</name>
        <dbReference type="ChEBI" id="CHEBI:57540"/>
    </ligand>
</feature>
<dbReference type="PRINTS" id="PR00086">
    <property type="entry name" value="LLDHDRGNASE"/>
</dbReference>
<keyword evidence="9" id="KW-1185">Reference proteome</keyword>
<dbReference type="SUPFAM" id="SSF56327">
    <property type="entry name" value="LDH C-terminal domain-like"/>
    <property type="match status" value="1"/>
</dbReference>
<gene>
    <name evidence="5 8" type="primary">mdh</name>
    <name evidence="8" type="ORF">ACFQ5D_07085</name>
</gene>
<dbReference type="PANTHER" id="PTHR43128:SF16">
    <property type="entry name" value="L-LACTATE DEHYDROGENASE"/>
    <property type="match status" value="1"/>
</dbReference>
<dbReference type="InterPro" id="IPR001236">
    <property type="entry name" value="Lactate/malate_DH_N"/>
</dbReference>
<feature type="domain" description="Lactate/malate dehydrogenase N-terminal" evidence="6">
    <location>
        <begin position="7"/>
        <end position="147"/>
    </location>
</feature>
<keyword evidence="3 5" id="KW-0560">Oxidoreductase</keyword>
<dbReference type="InterPro" id="IPR001557">
    <property type="entry name" value="L-lactate/malate_DH"/>
</dbReference>
<dbReference type="NCBIfam" id="TIGR01763">
    <property type="entry name" value="MalateDH_bact"/>
    <property type="match status" value="1"/>
</dbReference>
<dbReference type="Proteomes" id="UP001597340">
    <property type="component" value="Unassembled WGS sequence"/>
</dbReference>
<dbReference type="Pfam" id="PF02866">
    <property type="entry name" value="Ldh_1_C"/>
    <property type="match status" value="1"/>
</dbReference>
<feature type="binding site" evidence="5">
    <location>
        <position position="93"/>
    </location>
    <ligand>
        <name>substrate</name>
    </ligand>
</feature>
<keyword evidence="2 5" id="KW-0816">Tricarboxylic acid cycle</keyword>
<comment type="similarity">
    <text evidence="5">Belongs to the LDH/MDH superfamily. MDH type 3 family.</text>
</comment>
<name>A0ABW4DC14_9BACL</name>
<feature type="domain" description="Lactate/malate dehydrogenase C-terminal" evidence="7">
    <location>
        <begin position="152"/>
        <end position="309"/>
    </location>
</feature>
<protein>
    <recommendedName>
        <fullName evidence="5">Malate dehydrogenase</fullName>
        <ecNumber evidence="5">1.1.1.37</ecNumber>
    </recommendedName>
</protein>
<dbReference type="EMBL" id="JBHTNZ010000006">
    <property type="protein sequence ID" value="MFD1461209.1"/>
    <property type="molecule type" value="Genomic_DNA"/>
</dbReference>
<evidence type="ECO:0000256" key="1">
    <source>
        <dbReference type="ARBA" id="ARBA00006054"/>
    </source>
</evidence>
<dbReference type="Gene3D" id="3.90.110.10">
    <property type="entry name" value="Lactate dehydrogenase/glycoside hydrolase, family 4, C-terminal"/>
    <property type="match status" value="1"/>
</dbReference>
<organism evidence="8 9">
    <name type="scientific">Paenibacillus farraposensis</name>
    <dbReference type="NCBI Taxonomy" id="2807095"/>
    <lineage>
        <taxon>Bacteria</taxon>
        <taxon>Bacillati</taxon>
        <taxon>Bacillota</taxon>
        <taxon>Bacilli</taxon>
        <taxon>Bacillales</taxon>
        <taxon>Paenibacillaceae</taxon>
        <taxon>Paenibacillus</taxon>
    </lineage>
</organism>
<evidence type="ECO:0000259" key="7">
    <source>
        <dbReference type="Pfam" id="PF02866"/>
    </source>
</evidence>
<dbReference type="EC" id="1.1.1.37" evidence="5"/>
<dbReference type="InterPro" id="IPR015955">
    <property type="entry name" value="Lactate_DH/Glyco_Ohase_4_C"/>
</dbReference>
<feature type="active site" description="Proton acceptor" evidence="5">
    <location>
        <position position="180"/>
    </location>
</feature>
<comment type="function">
    <text evidence="5">Catalyzes the reversible oxidation of malate to oxaloacetate.</text>
</comment>
<dbReference type="GO" id="GO:0030060">
    <property type="term" value="F:L-malate dehydrogenase (NAD+) activity"/>
    <property type="evidence" value="ECO:0007669"/>
    <property type="project" value="UniProtKB-EC"/>
</dbReference>
<reference evidence="9" key="1">
    <citation type="journal article" date="2019" name="Int. J. Syst. Evol. Microbiol.">
        <title>The Global Catalogue of Microorganisms (GCM) 10K type strain sequencing project: providing services to taxonomists for standard genome sequencing and annotation.</title>
        <authorList>
            <consortium name="The Broad Institute Genomics Platform"/>
            <consortium name="The Broad Institute Genome Sequencing Center for Infectious Disease"/>
            <person name="Wu L."/>
            <person name="Ma J."/>
        </authorList>
    </citation>
    <scope>NUCLEOTIDE SEQUENCE [LARGE SCALE GENOMIC DNA]</scope>
    <source>
        <strain evidence="9">CCM 9147</strain>
    </source>
</reference>
<dbReference type="SUPFAM" id="SSF51735">
    <property type="entry name" value="NAD(P)-binding Rossmann-fold domains"/>
    <property type="match status" value="1"/>
</dbReference>
<comment type="caution">
    <text evidence="8">The sequence shown here is derived from an EMBL/GenBank/DDBJ whole genome shotgun (WGS) entry which is preliminary data.</text>
</comment>
<evidence type="ECO:0000256" key="4">
    <source>
        <dbReference type="ARBA" id="ARBA00023027"/>
    </source>
</evidence>
<evidence type="ECO:0000259" key="6">
    <source>
        <dbReference type="Pfam" id="PF00056"/>
    </source>
</evidence>
<sequence length="313" mass="33499">MTIQRKKISIVGAGFTGATTALMLAQKELGDIVLIDIPQFENPTKGKALDILEVGPVQGFDSLVTGTSNYEDAANSDIVIITAGIARKPGMSRDDLVNTNAGIVKSVCDNIKKYAPDSIVIILSNPVDAMTYTAYHTLGFPKNRVIGQSGVLDTARYCTFIAQELNVSVEDVRGFVLGGHGDDMVPMVRYSSVGGIPIETLISQERINAIVERTRVGGGEIVNLLGNGSAYYAPAASLTQMTEAIVKDKKRIIPVIAYLEGEYGYQDLFLGVPTLLGGNGIEKVFELELTAEEKAALDQSAESVRSIIKVVNV</sequence>
<keyword evidence="4 5" id="KW-0520">NAD</keyword>
<feature type="binding site" evidence="5">
    <location>
        <position position="156"/>
    </location>
    <ligand>
        <name>substrate</name>
    </ligand>
</feature>
<feature type="binding site" evidence="5">
    <location>
        <position position="100"/>
    </location>
    <ligand>
        <name>NAD(+)</name>
        <dbReference type="ChEBI" id="CHEBI:57540"/>
    </ligand>
</feature>